<accession>A0A9P4QV51</accession>
<name>A0A9P4QV51_9PLEO</name>
<dbReference type="EMBL" id="ML996147">
    <property type="protein sequence ID" value="KAF2734463.1"/>
    <property type="molecule type" value="Genomic_DNA"/>
</dbReference>
<reference evidence="1" key="1">
    <citation type="journal article" date="2020" name="Stud. Mycol.">
        <title>101 Dothideomycetes genomes: a test case for predicting lifestyles and emergence of pathogens.</title>
        <authorList>
            <person name="Haridas S."/>
            <person name="Albert R."/>
            <person name="Binder M."/>
            <person name="Bloem J."/>
            <person name="Labutti K."/>
            <person name="Salamov A."/>
            <person name="Andreopoulos B."/>
            <person name="Baker S."/>
            <person name="Barry K."/>
            <person name="Bills G."/>
            <person name="Bluhm B."/>
            <person name="Cannon C."/>
            <person name="Castanera R."/>
            <person name="Culley D."/>
            <person name="Daum C."/>
            <person name="Ezra D."/>
            <person name="Gonzalez J."/>
            <person name="Henrissat B."/>
            <person name="Kuo A."/>
            <person name="Liang C."/>
            <person name="Lipzen A."/>
            <person name="Lutzoni F."/>
            <person name="Magnuson J."/>
            <person name="Mondo S."/>
            <person name="Nolan M."/>
            <person name="Ohm R."/>
            <person name="Pangilinan J."/>
            <person name="Park H.-J."/>
            <person name="Ramirez L."/>
            <person name="Alfaro M."/>
            <person name="Sun H."/>
            <person name="Tritt A."/>
            <person name="Yoshinaga Y."/>
            <person name="Zwiers L.-H."/>
            <person name="Turgeon B."/>
            <person name="Goodwin S."/>
            <person name="Spatafora J."/>
            <person name="Crous P."/>
            <person name="Grigoriev I."/>
        </authorList>
    </citation>
    <scope>NUCLEOTIDE SEQUENCE</scope>
    <source>
        <strain evidence="1">CBS 125425</strain>
    </source>
</reference>
<keyword evidence="2" id="KW-1185">Reference proteome</keyword>
<sequence length="291" mass="33500">MVRGRHSFRFSPLFSLRRCHLLPGRYRCYLGKARRGGAFELARRKQAFQPRRSKCQRNSTTQTPGTMSTPLYIIYVSKHRPLGYSYNKYHVDSVLLRGLVTNNISITIILSPDINEFLWAEEAFVQLYHAFSPALAVCGRHPKQDYEIPRLLAAIISHAATYNAGVKPSVELRFRGPERMSNWDCFFECGSIKQRLLEGEYGRSLAEEWCGLDLELSKGLKQALRYAKRRECNEMQALGYWILGMLELGGFARLEAYGKIRGLSVWVNEHHAGSFEEIQDAIVQGDFKWWP</sequence>
<dbReference type="Proteomes" id="UP000799444">
    <property type="component" value="Unassembled WGS sequence"/>
</dbReference>
<gene>
    <name evidence="1" type="ORF">EJ04DRAFT_576864</name>
</gene>
<evidence type="ECO:0000313" key="1">
    <source>
        <dbReference type="EMBL" id="KAF2734463.1"/>
    </source>
</evidence>
<dbReference type="AlphaFoldDB" id="A0A9P4QV51"/>
<comment type="caution">
    <text evidence="1">The sequence shown here is derived from an EMBL/GenBank/DDBJ whole genome shotgun (WGS) entry which is preliminary data.</text>
</comment>
<protein>
    <submittedName>
        <fullName evidence="1">Uncharacterized protein</fullName>
    </submittedName>
</protein>
<evidence type="ECO:0000313" key="2">
    <source>
        <dbReference type="Proteomes" id="UP000799444"/>
    </source>
</evidence>
<organism evidence="1 2">
    <name type="scientific">Polyplosphaeria fusca</name>
    <dbReference type="NCBI Taxonomy" id="682080"/>
    <lineage>
        <taxon>Eukaryota</taxon>
        <taxon>Fungi</taxon>
        <taxon>Dikarya</taxon>
        <taxon>Ascomycota</taxon>
        <taxon>Pezizomycotina</taxon>
        <taxon>Dothideomycetes</taxon>
        <taxon>Pleosporomycetidae</taxon>
        <taxon>Pleosporales</taxon>
        <taxon>Tetraplosphaeriaceae</taxon>
        <taxon>Polyplosphaeria</taxon>
    </lineage>
</organism>
<proteinExistence type="predicted"/>